<feature type="non-terminal residue" evidence="9">
    <location>
        <position position="1"/>
    </location>
</feature>
<dbReference type="AlphaFoldDB" id="A0A1B6LEK7"/>
<evidence type="ECO:0000256" key="3">
    <source>
        <dbReference type="ARBA" id="ARBA00022729"/>
    </source>
</evidence>
<accession>A0A1B6LEK7</accession>
<name>A0A1B6LEK7_9HEMI</name>
<dbReference type="GO" id="GO:0004930">
    <property type="term" value="F:G protein-coupled receptor activity"/>
    <property type="evidence" value="ECO:0007669"/>
    <property type="project" value="UniProtKB-KW"/>
</dbReference>
<keyword evidence="7" id="KW-0472">Membrane</keyword>
<feature type="transmembrane region" description="Helical" evidence="7">
    <location>
        <begin position="20"/>
        <end position="39"/>
    </location>
</feature>
<protein>
    <recommendedName>
        <fullName evidence="8">Methuselah N-terminal domain-containing protein</fullName>
    </recommendedName>
</protein>
<keyword evidence="4" id="KW-0297">G-protein coupled receptor</keyword>
<evidence type="ECO:0000256" key="7">
    <source>
        <dbReference type="SAM" id="Phobius"/>
    </source>
</evidence>
<evidence type="ECO:0000256" key="4">
    <source>
        <dbReference type="ARBA" id="ARBA00023040"/>
    </source>
</evidence>
<feature type="domain" description="Methuselah N-terminal" evidence="8">
    <location>
        <begin position="103"/>
        <end position="230"/>
    </location>
</feature>
<keyword evidence="5" id="KW-0675">Receptor</keyword>
<dbReference type="EMBL" id="GEBQ01017876">
    <property type="protein sequence ID" value="JAT22101.1"/>
    <property type="molecule type" value="Transcribed_RNA"/>
</dbReference>
<evidence type="ECO:0000259" key="8">
    <source>
        <dbReference type="Pfam" id="PF06652"/>
    </source>
</evidence>
<evidence type="ECO:0000256" key="2">
    <source>
        <dbReference type="ARBA" id="ARBA00008979"/>
    </source>
</evidence>
<evidence type="ECO:0000256" key="5">
    <source>
        <dbReference type="ARBA" id="ARBA00023170"/>
    </source>
</evidence>
<keyword evidence="7" id="KW-0812">Transmembrane</keyword>
<comment type="subcellular location">
    <subcellularLocation>
        <location evidence="1">Membrane</location>
        <topology evidence="1">Multi-pass membrane protein</topology>
    </subcellularLocation>
</comment>
<dbReference type="Gene3D" id="2.170.180.11">
    <property type="entry name" value="Methuselah ectodomain, domain 2"/>
    <property type="match status" value="1"/>
</dbReference>
<dbReference type="InterPro" id="IPR023311">
    <property type="entry name" value="Methusela_ecto_dom_2"/>
</dbReference>
<evidence type="ECO:0000256" key="6">
    <source>
        <dbReference type="ARBA" id="ARBA00023224"/>
    </source>
</evidence>
<keyword evidence="3" id="KW-0732">Signal</keyword>
<keyword evidence="7" id="KW-1133">Transmembrane helix</keyword>
<organism evidence="9">
    <name type="scientific">Graphocephala atropunctata</name>
    <dbReference type="NCBI Taxonomy" id="36148"/>
    <lineage>
        <taxon>Eukaryota</taxon>
        <taxon>Metazoa</taxon>
        <taxon>Ecdysozoa</taxon>
        <taxon>Arthropoda</taxon>
        <taxon>Hexapoda</taxon>
        <taxon>Insecta</taxon>
        <taxon>Pterygota</taxon>
        <taxon>Neoptera</taxon>
        <taxon>Paraneoptera</taxon>
        <taxon>Hemiptera</taxon>
        <taxon>Auchenorrhyncha</taxon>
        <taxon>Membracoidea</taxon>
        <taxon>Cicadellidae</taxon>
        <taxon>Cicadellinae</taxon>
        <taxon>Cicadellini</taxon>
        <taxon>Graphocephala</taxon>
    </lineage>
</organism>
<gene>
    <name evidence="9" type="ORF">g.2447</name>
</gene>
<comment type="similarity">
    <text evidence="2">Belongs to the G-protein coupled receptor 2 family. Mth subfamily.</text>
</comment>
<dbReference type="Pfam" id="PF06652">
    <property type="entry name" value="Methuselah_N"/>
    <property type="match status" value="1"/>
</dbReference>
<reference evidence="9" key="1">
    <citation type="submission" date="2015-11" db="EMBL/GenBank/DDBJ databases">
        <title>De novo transcriptome assembly of four potential Pierce s Disease insect vectors from Arizona vineyards.</title>
        <authorList>
            <person name="Tassone E.E."/>
        </authorList>
    </citation>
    <scope>NUCLEOTIDE SEQUENCE</scope>
</reference>
<keyword evidence="6" id="KW-0807">Transducer</keyword>
<evidence type="ECO:0000313" key="9">
    <source>
        <dbReference type="EMBL" id="JAT22101.1"/>
    </source>
</evidence>
<dbReference type="InterPro" id="IPR036272">
    <property type="entry name" value="Methuselah_N_sf"/>
</dbReference>
<sequence>GRSSSITDYASVKNKRRFEVFCSVFPAVAIVIVTISVLISRRKSDSSSVESCVFNSPQYKENITEYLRSDKPLENGSLTTVDGKIYPQWSYCWSPDHKTAWVCPCLLKPCLYKCCELDEIHIYTDYVYEDQTYKKANCENSDVPFDPRNSSIYSAQDLSNPIRLEIEDDHFFIIGGNRYCDERGMYSLDEEEKTNFYLLEDGRLFKDGKIKDFFNYTEFCVESSNDSDSNHFMICYDEESQESVQEAGQDWKF</sequence>
<feature type="non-terminal residue" evidence="9">
    <location>
        <position position="253"/>
    </location>
</feature>
<dbReference type="SUPFAM" id="SSF63877">
    <property type="entry name" value="Methuselah ectodomain"/>
    <property type="match status" value="1"/>
</dbReference>
<dbReference type="GO" id="GO:0016020">
    <property type="term" value="C:membrane"/>
    <property type="evidence" value="ECO:0007669"/>
    <property type="project" value="UniProtKB-SubCell"/>
</dbReference>
<evidence type="ECO:0000256" key="1">
    <source>
        <dbReference type="ARBA" id="ARBA00004141"/>
    </source>
</evidence>
<dbReference type="InterPro" id="IPR010596">
    <property type="entry name" value="Methuselah_N_dom"/>
</dbReference>
<proteinExistence type="inferred from homology"/>